<dbReference type="Gramene" id="PVH39116">
    <property type="protein sequence ID" value="PVH39116"/>
    <property type="gene ID" value="PAHAL_5G439500"/>
</dbReference>
<protein>
    <submittedName>
        <fullName evidence="1">Uncharacterized protein</fullName>
    </submittedName>
</protein>
<proteinExistence type="predicted"/>
<organism evidence="1">
    <name type="scientific">Panicum hallii</name>
    <dbReference type="NCBI Taxonomy" id="206008"/>
    <lineage>
        <taxon>Eukaryota</taxon>
        <taxon>Viridiplantae</taxon>
        <taxon>Streptophyta</taxon>
        <taxon>Embryophyta</taxon>
        <taxon>Tracheophyta</taxon>
        <taxon>Spermatophyta</taxon>
        <taxon>Magnoliopsida</taxon>
        <taxon>Liliopsida</taxon>
        <taxon>Poales</taxon>
        <taxon>Poaceae</taxon>
        <taxon>PACMAD clade</taxon>
        <taxon>Panicoideae</taxon>
        <taxon>Panicodae</taxon>
        <taxon>Paniceae</taxon>
        <taxon>Panicinae</taxon>
        <taxon>Panicum</taxon>
        <taxon>Panicum sect. Panicum</taxon>
    </lineage>
</organism>
<dbReference type="EMBL" id="CM008050">
    <property type="protein sequence ID" value="PVH39116.1"/>
    <property type="molecule type" value="Genomic_DNA"/>
</dbReference>
<dbReference type="AlphaFoldDB" id="A0A2T8INA8"/>
<accession>A0A2T8INA8</accession>
<sequence length="81" mass="9014">MRVQNQNGEKNQAELVGGGFAFLINAAIAPKMDGKRTVSFFLVRHCIPIGKEGMFGIKRCGFFYTKTKCILVFLTIFPPIS</sequence>
<evidence type="ECO:0000313" key="1">
    <source>
        <dbReference type="EMBL" id="PVH39116.1"/>
    </source>
</evidence>
<dbReference type="Proteomes" id="UP000243499">
    <property type="component" value="Chromosome 5"/>
</dbReference>
<gene>
    <name evidence="1" type="ORF">PAHAL_5G439500</name>
</gene>
<reference evidence="1" key="1">
    <citation type="submission" date="2018-04" db="EMBL/GenBank/DDBJ databases">
        <title>WGS assembly of Panicum hallii.</title>
        <authorList>
            <person name="Lovell J."/>
            <person name="Jenkins J."/>
            <person name="Lowry D."/>
            <person name="Mamidi S."/>
            <person name="Sreedasyam A."/>
            <person name="Weng X."/>
            <person name="Barry K."/>
            <person name="Bonette J."/>
            <person name="Campitelli B."/>
            <person name="Daum C."/>
            <person name="Gordon S."/>
            <person name="Gould B."/>
            <person name="Lipzen A."/>
            <person name="Macqueen A."/>
            <person name="Palacio-Mejia J."/>
            <person name="Plott C."/>
            <person name="Shakirov E."/>
            <person name="Shu S."/>
            <person name="Yoshinaga Y."/>
            <person name="Zane M."/>
            <person name="Rokhsar D."/>
            <person name="Grimwood J."/>
            <person name="Schmutz J."/>
            <person name="Juenger T."/>
        </authorList>
    </citation>
    <scope>NUCLEOTIDE SEQUENCE [LARGE SCALE GENOMIC DNA]</scope>
    <source>
        <strain evidence="1">FIL2</strain>
    </source>
</reference>
<name>A0A2T8INA8_9POAL</name>